<dbReference type="InterPro" id="IPR018759">
    <property type="entry name" value="BBP2_2"/>
</dbReference>
<keyword evidence="1" id="KW-0732">Signal</keyword>
<dbReference type="SUPFAM" id="SSF56935">
    <property type="entry name" value="Porins"/>
    <property type="match status" value="1"/>
</dbReference>
<dbReference type="Proteomes" id="UP001165393">
    <property type="component" value="Unassembled WGS sequence"/>
</dbReference>
<dbReference type="EMBL" id="JAMQGP010000011">
    <property type="protein sequence ID" value="MCM2681440.1"/>
    <property type="molecule type" value="Genomic_DNA"/>
</dbReference>
<feature type="signal peptide" evidence="1">
    <location>
        <begin position="1"/>
        <end position="21"/>
    </location>
</feature>
<reference evidence="2 3" key="1">
    <citation type="journal article" date="2013" name="Antonie Van Leeuwenhoek">
        <title>Echinimonas agarilytica gen. nov., sp. nov., a new gammaproteobacterium isolated from the sea urchin Strongylocentrotus intermedius.</title>
        <authorList>
            <person name="Nedashkovskaya O.I."/>
            <person name="Stenkova A.M."/>
            <person name="Zhukova N.V."/>
            <person name="Van Trappen S."/>
            <person name="Lee J.S."/>
            <person name="Kim S.B."/>
        </authorList>
    </citation>
    <scope>NUCLEOTIDE SEQUENCE [LARGE SCALE GENOMIC DNA]</scope>
    <source>
        <strain evidence="2 3">KMM 6351</strain>
    </source>
</reference>
<organism evidence="2 3">
    <name type="scientific">Echinimonas agarilytica</name>
    <dbReference type="NCBI Taxonomy" id="1215918"/>
    <lineage>
        <taxon>Bacteria</taxon>
        <taxon>Pseudomonadati</taxon>
        <taxon>Pseudomonadota</taxon>
        <taxon>Gammaproteobacteria</taxon>
        <taxon>Alteromonadales</taxon>
        <taxon>Echinimonadaceae</taxon>
        <taxon>Echinimonas</taxon>
    </lineage>
</organism>
<feature type="chain" id="PRO_5041214106" evidence="1">
    <location>
        <begin position="22"/>
        <end position="401"/>
    </location>
</feature>
<dbReference type="RefSeq" id="WP_251262922.1">
    <property type="nucleotide sequence ID" value="NZ_JAMQGP010000011.1"/>
</dbReference>
<evidence type="ECO:0000256" key="1">
    <source>
        <dbReference type="SAM" id="SignalP"/>
    </source>
</evidence>
<comment type="caution">
    <text evidence="2">The sequence shown here is derived from an EMBL/GenBank/DDBJ whole genome shotgun (WGS) entry which is preliminary data.</text>
</comment>
<evidence type="ECO:0000313" key="3">
    <source>
        <dbReference type="Proteomes" id="UP001165393"/>
    </source>
</evidence>
<evidence type="ECO:0000313" key="2">
    <source>
        <dbReference type="EMBL" id="MCM2681440.1"/>
    </source>
</evidence>
<sequence>MLFKQSLIGLLTLVVSAPLMAAGVAYHISDLEDSNYGGVSGSIAFSAGHDDNVSNLENDEISSTSYRVEPQASVALKREHTRFGINYHSYAGWYQDNSDDDYWDNAIQLYAHHEFSARHKLIARYQYKHGHIERGLGVSEGQQDSYPRPPKFDDHYGYFEYQFGVKDALFNLDLHLRVEDFEYTNFKERLKTSNYEVLEYGGTAYIRVSPATKLTFDGFREDIDYKYTPAGAVTRDNHKYGALAGMTWDLTARTSGFAKAGYEKKEFDRPDIDSYDGFSWDLGVNWELKSYSVFTLSSSKRAMEPDLDGDVVDRESIRLRWTHDWNDKVNTELAGGYSNEDFEGTADNRVDKVTESYASIGYDYTNWLTLQMSWKYRNVDSNRDLISHDKNVILFSTIFSL</sequence>
<proteinExistence type="predicted"/>
<keyword evidence="3" id="KW-1185">Reference proteome</keyword>
<gene>
    <name evidence="2" type="ORF">NAF29_17460</name>
</gene>
<dbReference type="Pfam" id="PF10082">
    <property type="entry name" value="BBP2_2"/>
    <property type="match status" value="1"/>
</dbReference>
<accession>A0AA41W980</accession>
<dbReference type="AlphaFoldDB" id="A0AA41W980"/>
<name>A0AA41W980_9GAMM</name>
<protein>
    <submittedName>
        <fullName evidence="2">Outer membrane beta-barrel protein</fullName>
    </submittedName>
</protein>